<dbReference type="AlphaFoldDB" id="X0Y999"/>
<comment type="caution">
    <text evidence="1">The sequence shown here is derived from an EMBL/GenBank/DDBJ whole genome shotgun (WGS) entry which is preliminary data.</text>
</comment>
<reference evidence="1" key="1">
    <citation type="journal article" date="2014" name="Front. Microbiol.">
        <title>High frequency of phylogenetically diverse reductive dehalogenase-homologous genes in deep subseafloor sedimentary metagenomes.</title>
        <authorList>
            <person name="Kawai M."/>
            <person name="Futagami T."/>
            <person name="Toyoda A."/>
            <person name="Takaki Y."/>
            <person name="Nishi S."/>
            <person name="Hori S."/>
            <person name="Arai W."/>
            <person name="Tsubouchi T."/>
            <person name="Morono Y."/>
            <person name="Uchiyama I."/>
            <person name="Ito T."/>
            <person name="Fujiyama A."/>
            <person name="Inagaki F."/>
            <person name="Takami H."/>
        </authorList>
    </citation>
    <scope>NUCLEOTIDE SEQUENCE</scope>
    <source>
        <strain evidence="1">Expedition CK06-06</strain>
    </source>
</reference>
<protein>
    <submittedName>
        <fullName evidence="1">Uncharacterized protein</fullName>
    </submittedName>
</protein>
<organism evidence="1">
    <name type="scientific">marine sediment metagenome</name>
    <dbReference type="NCBI Taxonomy" id="412755"/>
    <lineage>
        <taxon>unclassified sequences</taxon>
        <taxon>metagenomes</taxon>
        <taxon>ecological metagenomes</taxon>
    </lineage>
</organism>
<evidence type="ECO:0000313" key="1">
    <source>
        <dbReference type="EMBL" id="GAG45323.1"/>
    </source>
</evidence>
<proteinExistence type="predicted"/>
<dbReference type="EMBL" id="BARS01058084">
    <property type="protein sequence ID" value="GAG45323.1"/>
    <property type="molecule type" value="Genomic_DNA"/>
</dbReference>
<gene>
    <name evidence="1" type="ORF">S01H1_84883</name>
</gene>
<feature type="non-terminal residue" evidence="1">
    <location>
        <position position="1"/>
    </location>
</feature>
<accession>X0Y999</accession>
<name>X0Y999_9ZZZZ</name>
<sequence>EAKFDALVAPVLTDGASARLKEAVWSLEQLGSVTELMALAKSDR</sequence>